<evidence type="ECO:0000256" key="1">
    <source>
        <dbReference type="SAM" id="MobiDB-lite"/>
    </source>
</evidence>
<organism evidence="2">
    <name type="scientific">Bionectria ochroleuca</name>
    <name type="common">Gliocladium roseum</name>
    <dbReference type="NCBI Taxonomy" id="29856"/>
    <lineage>
        <taxon>Eukaryota</taxon>
        <taxon>Fungi</taxon>
        <taxon>Dikarya</taxon>
        <taxon>Ascomycota</taxon>
        <taxon>Pezizomycotina</taxon>
        <taxon>Sordariomycetes</taxon>
        <taxon>Hypocreomycetidae</taxon>
        <taxon>Hypocreales</taxon>
        <taxon>Bionectriaceae</taxon>
        <taxon>Clonostachys</taxon>
    </lineage>
</organism>
<dbReference type="AlphaFoldDB" id="A0A0B7K874"/>
<name>A0A0B7K874_BIOOC</name>
<sequence>MANFAQVQFLKKAFPNWDDALPIVNRPAPPNTVPLLDLDLHLYHLRVDVPVDYDVYWSFAEALSLTSIRVPNRIAMGVEVGQAHVGTSSQAVASMSSNDEATANTSRPSAAYDAAPTPDQKSLRPKPFAMHLLPAAIRARASYIGSHLGAEESRTSDLQLPDEWTAFVQTSLEHLQHSGTLAGMVRKRAPMVCHGHLGRVQFMPDPLQVLLCVNPPQEVSEVKIYYSGQCDRINWTHGDAMILRGPCEVEASRITYISVMVDNRGGSIS</sequence>
<dbReference type="EMBL" id="CDPU01000024">
    <property type="protein sequence ID" value="CEO51747.1"/>
    <property type="molecule type" value="Genomic_DNA"/>
</dbReference>
<accession>A0A0B7K874</accession>
<reference evidence="2" key="1">
    <citation type="submission" date="2015-01" db="EMBL/GenBank/DDBJ databases">
        <authorList>
            <person name="Durling Mikael"/>
        </authorList>
    </citation>
    <scope>NUCLEOTIDE SEQUENCE</scope>
</reference>
<protein>
    <submittedName>
        <fullName evidence="2">Uncharacterized protein</fullName>
    </submittedName>
</protein>
<evidence type="ECO:0000313" key="2">
    <source>
        <dbReference type="EMBL" id="CEO51747.1"/>
    </source>
</evidence>
<gene>
    <name evidence="2" type="ORF">BN869_000007805_1</name>
</gene>
<feature type="region of interest" description="Disordered" evidence="1">
    <location>
        <begin position="91"/>
        <end position="125"/>
    </location>
</feature>
<feature type="compositionally biased region" description="Polar residues" evidence="1">
    <location>
        <begin position="91"/>
        <end position="108"/>
    </location>
</feature>
<proteinExistence type="predicted"/>